<name>A0ABY6ZD27_9BACL</name>
<dbReference type="Pfam" id="PF01636">
    <property type="entry name" value="APH"/>
    <property type="match status" value="1"/>
</dbReference>
<comment type="similarity">
    <text evidence="1">Belongs to the pseudomonas-type ThrB family.</text>
</comment>
<organism evidence="3 4">
    <name type="scientific">Alicyclobacillus fastidiosus</name>
    <dbReference type="NCBI Taxonomy" id="392011"/>
    <lineage>
        <taxon>Bacteria</taxon>
        <taxon>Bacillati</taxon>
        <taxon>Bacillota</taxon>
        <taxon>Bacilli</taxon>
        <taxon>Bacillales</taxon>
        <taxon>Alicyclobacillaceae</taxon>
        <taxon>Alicyclobacillus</taxon>
    </lineage>
</organism>
<proteinExistence type="inferred from homology"/>
<dbReference type="Gene3D" id="3.90.1200.10">
    <property type="match status" value="1"/>
</dbReference>
<dbReference type="Gene3D" id="3.30.200.20">
    <property type="entry name" value="Phosphorylase Kinase, domain 1"/>
    <property type="match status" value="1"/>
</dbReference>
<dbReference type="Proteomes" id="UP001164761">
    <property type="component" value="Chromosome"/>
</dbReference>
<dbReference type="RefSeq" id="WP_268003923.1">
    <property type="nucleotide sequence ID" value="NZ_BSUT01000001.1"/>
</dbReference>
<protein>
    <submittedName>
        <fullName evidence="3">Phosphotransferase</fullName>
    </submittedName>
</protein>
<evidence type="ECO:0000256" key="1">
    <source>
        <dbReference type="ARBA" id="ARBA00038240"/>
    </source>
</evidence>
<dbReference type="InterPro" id="IPR011009">
    <property type="entry name" value="Kinase-like_dom_sf"/>
</dbReference>
<dbReference type="PANTHER" id="PTHR21064">
    <property type="entry name" value="AMINOGLYCOSIDE PHOSPHOTRANSFERASE DOMAIN-CONTAINING PROTEIN-RELATED"/>
    <property type="match status" value="1"/>
</dbReference>
<dbReference type="EMBL" id="CP104067">
    <property type="protein sequence ID" value="WAH40025.1"/>
    <property type="molecule type" value="Genomic_DNA"/>
</dbReference>
<evidence type="ECO:0000313" key="4">
    <source>
        <dbReference type="Proteomes" id="UP001164761"/>
    </source>
</evidence>
<gene>
    <name evidence="3" type="ORF">NZD89_16670</name>
</gene>
<sequence>MQEHEWKFIVGSYSWNVSDTTFHLLQHVENDTYVVHTPNGKYILRRYRQGRYSPDQIRAEHEWMNILGDFIPVPKVVRNTDDDSVSRLAISNEELLYAAFEFVDGQVIEKPTSFDYSNLGRLMRKMHNSTDSVMKRLAPQWRGWHRPKYDLKQTVEEPLRNLLDFGVLSDADRQRCLEIAQELRRRFDAFGSRKQFIHADLHFGNILVTQDKWCCLDFDECGFGHRAIDMGVVRLHLKNKEKSLEYWTDFITAYGDGFSREEISLGTAIRIFYMAGKIPKRQDVEDLRSRPDERIRRYLGWIESEIY</sequence>
<evidence type="ECO:0000259" key="2">
    <source>
        <dbReference type="Pfam" id="PF01636"/>
    </source>
</evidence>
<accession>A0ABY6ZD27</accession>
<dbReference type="PANTHER" id="PTHR21064:SF6">
    <property type="entry name" value="AMINOGLYCOSIDE PHOSPHOTRANSFERASE DOMAIN-CONTAINING PROTEIN"/>
    <property type="match status" value="1"/>
</dbReference>
<dbReference type="SUPFAM" id="SSF56112">
    <property type="entry name" value="Protein kinase-like (PK-like)"/>
    <property type="match status" value="1"/>
</dbReference>
<feature type="domain" description="Aminoglycoside phosphotransferase" evidence="2">
    <location>
        <begin position="28"/>
        <end position="254"/>
    </location>
</feature>
<dbReference type="InterPro" id="IPR002575">
    <property type="entry name" value="Aminoglycoside_PTrfase"/>
</dbReference>
<dbReference type="InterPro" id="IPR050249">
    <property type="entry name" value="Pseudomonas-type_ThrB"/>
</dbReference>
<evidence type="ECO:0000313" key="3">
    <source>
        <dbReference type="EMBL" id="WAH40025.1"/>
    </source>
</evidence>
<reference evidence="3" key="1">
    <citation type="submission" date="2022-08" db="EMBL/GenBank/DDBJ databases">
        <title>Alicyclobacillus fastidiosus DSM 17978, complete genome.</title>
        <authorList>
            <person name="Wang Q."/>
            <person name="Cai R."/>
            <person name="Wang Z."/>
        </authorList>
    </citation>
    <scope>NUCLEOTIDE SEQUENCE</scope>
    <source>
        <strain evidence="3">DSM 17978</strain>
    </source>
</reference>
<keyword evidence="4" id="KW-1185">Reference proteome</keyword>